<dbReference type="EMBL" id="JBJKBG010000006">
    <property type="protein sequence ID" value="KAL3736809.1"/>
    <property type="molecule type" value="Genomic_DNA"/>
</dbReference>
<protein>
    <recommendedName>
        <fullName evidence="11">PX domain-containing protein</fullName>
    </recommendedName>
</protein>
<evidence type="ECO:0000256" key="6">
    <source>
        <dbReference type="ARBA" id="ARBA00022927"/>
    </source>
</evidence>
<dbReference type="Proteomes" id="UP001634007">
    <property type="component" value="Unassembled WGS sequence"/>
</dbReference>
<evidence type="ECO:0000256" key="9">
    <source>
        <dbReference type="ARBA" id="ARBA00055681"/>
    </source>
</evidence>
<comment type="subcellular location">
    <subcellularLocation>
        <location evidence="2">Cytoplasm</location>
        <location evidence="2">Cytosol</location>
    </subcellularLocation>
    <subcellularLocation>
        <location evidence="1">Endosome membrane</location>
        <topology evidence="1">Peripheral membrane protein</topology>
    </subcellularLocation>
</comment>
<evidence type="ECO:0000256" key="4">
    <source>
        <dbReference type="ARBA" id="ARBA00022490"/>
    </source>
</evidence>
<dbReference type="InterPro" id="IPR044588">
    <property type="entry name" value="EREX-like"/>
</dbReference>
<keyword evidence="8" id="KW-0472">Membrane</keyword>
<feature type="compositionally biased region" description="Low complexity" evidence="10">
    <location>
        <begin position="391"/>
        <end position="400"/>
    </location>
</feature>
<dbReference type="GO" id="GO:0005829">
    <property type="term" value="C:cytosol"/>
    <property type="evidence" value="ECO:0007669"/>
    <property type="project" value="UniProtKB-SubCell"/>
</dbReference>
<evidence type="ECO:0000256" key="1">
    <source>
        <dbReference type="ARBA" id="ARBA00004481"/>
    </source>
</evidence>
<reference evidence="12 13" key="1">
    <citation type="submission" date="2024-11" db="EMBL/GenBank/DDBJ databases">
        <title>Chromosome-level genome assembly of Eucalyptus globulus Labill. provides insights into its genome evolution.</title>
        <authorList>
            <person name="Li X."/>
        </authorList>
    </citation>
    <scope>NUCLEOTIDE SEQUENCE [LARGE SCALE GENOMIC DNA]</scope>
    <source>
        <strain evidence="12">CL2024</strain>
        <tissue evidence="12">Fresh tender leaves</tissue>
    </source>
</reference>
<dbReference type="SMART" id="SM00312">
    <property type="entry name" value="PX"/>
    <property type="match status" value="1"/>
</dbReference>
<proteinExistence type="predicted"/>
<evidence type="ECO:0000313" key="13">
    <source>
        <dbReference type="Proteomes" id="UP001634007"/>
    </source>
</evidence>
<evidence type="ECO:0000256" key="8">
    <source>
        <dbReference type="ARBA" id="ARBA00023136"/>
    </source>
</evidence>
<keyword evidence="3" id="KW-0813">Transport</keyword>
<feature type="region of interest" description="Disordered" evidence="10">
    <location>
        <begin position="382"/>
        <end position="404"/>
    </location>
</feature>
<feature type="region of interest" description="Disordered" evidence="10">
    <location>
        <begin position="24"/>
        <end position="100"/>
    </location>
</feature>
<name>A0ABD3KDM6_EUCGL</name>
<feature type="compositionally biased region" description="Low complexity" evidence="10">
    <location>
        <begin position="54"/>
        <end position="81"/>
    </location>
</feature>
<feature type="compositionally biased region" description="Low complexity" evidence="10">
    <location>
        <begin position="35"/>
        <end position="46"/>
    </location>
</feature>
<keyword evidence="4" id="KW-0963">Cytoplasm</keyword>
<evidence type="ECO:0000256" key="7">
    <source>
        <dbReference type="ARBA" id="ARBA00023054"/>
    </source>
</evidence>
<keyword evidence="5" id="KW-0967">Endosome</keyword>
<dbReference type="Pfam" id="PF00787">
    <property type="entry name" value="PX"/>
    <property type="match status" value="1"/>
</dbReference>
<dbReference type="PANTHER" id="PTHR46856">
    <property type="entry name" value="PX DOMAIN-CONTAINING PROTEIN EREL1-RELATED"/>
    <property type="match status" value="1"/>
</dbReference>
<dbReference type="FunFam" id="3.30.1520.10:FF:000060">
    <property type="entry name" value="Phox (PX) domain-containing protein"/>
    <property type="match status" value="1"/>
</dbReference>
<keyword evidence="6" id="KW-0653">Protein transport</keyword>
<dbReference type="AlphaFoldDB" id="A0ABD3KDM6"/>
<dbReference type="PANTHER" id="PTHR46856:SF3">
    <property type="entry name" value="PX DOMAIN-CONTAINING PROTEIN EREX"/>
    <property type="match status" value="1"/>
</dbReference>
<comment type="function">
    <text evidence="9">Acts as an effector of RABF2A and RABF2B. Involved in vacuolar transport of storage proteins. Regulates membrane trafficking to protein storage vacuoles (PSVs). Binds specifically to phosphatidylinositol 3-monophosphate (PtdIns3P).</text>
</comment>
<keyword evidence="13" id="KW-1185">Reference proteome</keyword>
<evidence type="ECO:0000259" key="11">
    <source>
        <dbReference type="PROSITE" id="PS50195"/>
    </source>
</evidence>
<accession>A0ABD3KDM6</accession>
<dbReference type="SUPFAM" id="SSF64268">
    <property type="entry name" value="PX domain"/>
    <property type="match status" value="1"/>
</dbReference>
<dbReference type="GO" id="GO:0015031">
    <property type="term" value="P:protein transport"/>
    <property type="evidence" value="ECO:0007669"/>
    <property type="project" value="UniProtKB-KW"/>
</dbReference>
<dbReference type="Gene3D" id="3.30.1520.10">
    <property type="entry name" value="Phox-like domain"/>
    <property type="match status" value="1"/>
</dbReference>
<evidence type="ECO:0000256" key="10">
    <source>
        <dbReference type="SAM" id="MobiDB-lite"/>
    </source>
</evidence>
<comment type="caution">
    <text evidence="12">The sequence shown here is derived from an EMBL/GenBank/DDBJ whole genome shotgun (WGS) entry which is preliminary data.</text>
</comment>
<dbReference type="InterPro" id="IPR036871">
    <property type="entry name" value="PX_dom_sf"/>
</dbReference>
<sequence>MSLYASDFSLFDFGFSDPGFDALSQRFDSPPTSPTPSTSSSSAIAHARAHARAHTNANANANANASSSATATAAAAAAADPPSHRHDGKSPLPLGMDWSPPPRNWDGRSTVWPHDPRTGWSYCITIPSWILLSESIGSDPIVFYRVQVGIQSPEGITTTRGILRRFRDFLKLSKELKEDFPVKMLPPAPPKKILRLKSRILLDERRCSLEDWMDKLLSDIDISRSAVVANFLELEAAARSYFDEVHVQSSDANSIATDAAPLYPQPVADVFNSAVSLSVLSDQGNDSSYEISELGSPRVGHSDSADLGIDNSEHEFTHADANLKYGIFNRKFILDNIERFSWLKVRNRGVNSILSGRGVPYDNVAIVKDQYDKDFPSETESHMVHARRISSESVGSDLSSGKASEGVAFNPTANNTMCNPEFPEMQNSTIARLQFPRDLAVALPSEERHKLNRVLTTVQQRLSTAKTDMEDLIARLNQETAVRQFLTTKVKDLEVELETTRYNCRENVQQATLIEKERFTQMQWDMEELRSKCLEVEMNLKAEQVPITIYFL</sequence>
<evidence type="ECO:0000256" key="2">
    <source>
        <dbReference type="ARBA" id="ARBA00004514"/>
    </source>
</evidence>
<dbReference type="InterPro" id="IPR001683">
    <property type="entry name" value="PX_dom"/>
</dbReference>
<evidence type="ECO:0000256" key="3">
    <source>
        <dbReference type="ARBA" id="ARBA00022448"/>
    </source>
</evidence>
<feature type="domain" description="PX" evidence="11">
    <location>
        <begin position="122"/>
        <end position="239"/>
    </location>
</feature>
<dbReference type="GO" id="GO:0010008">
    <property type="term" value="C:endosome membrane"/>
    <property type="evidence" value="ECO:0007669"/>
    <property type="project" value="UniProtKB-SubCell"/>
</dbReference>
<gene>
    <name evidence="12" type="ORF">ACJRO7_025698</name>
</gene>
<organism evidence="12 13">
    <name type="scientific">Eucalyptus globulus</name>
    <name type="common">Tasmanian blue gum</name>
    <dbReference type="NCBI Taxonomy" id="34317"/>
    <lineage>
        <taxon>Eukaryota</taxon>
        <taxon>Viridiplantae</taxon>
        <taxon>Streptophyta</taxon>
        <taxon>Embryophyta</taxon>
        <taxon>Tracheophyta</taxon>
        <taxon>Spermatophyta</taxon>
        <taxon>Magnoliopsida</taxon>
        <taxon>eudicotyledons</taxon>
        <taxon>Gunneridae</taxon>
        <taxon>Pentapetalae</taxon>
        <taxon>rosids</taxon>
        <taxon>malvids</taxon>
        <taxon>Myrtales</taxon>
        <taxon>Myrtaceae</taxon>
        <taxon>Myrtoideae</taxon>
        <taxon>Eucalypteae</taxon>
        <taxon>Eucalyptus</taxon>
    </lineage>
</organism>
<evidence type="ECO:0000313" key="12">
    <source>
        <dbReference type="EMBL" id="KAL3736809.1"/>
    </source>
</evidence>
<dbReference type="PROSITE" id="PS50195">
    <property type="entry name" value="PX"/>
    <property type="match status" value="1"/>
</dbReference>
<keyword evidence="7" id="KW-0175">Coiled coil</keyword>
<evidence type="ECO:0000256" key="5">
    <source>
        <dbReference type="ARBA" id="ARBA00022753"/>
    </source>
</evidence>